<gene>
    <name evidence="2" type="ORF">QTH91_02935</name>
</gene>
<proteinExistence type="predicted"/>
<dbReference type="PANTHER" id="PTHR33840:SF1">
    <property type="entry name" value="TLE1 PHOSPHOLIPASE DOMAIN-CONTAINING PROTEIN"/>
    <property type="match status" value="1"/>
</dbReference>
<dbReference type="EMBL" id="JASZYV010000001">
    <property type="protein sequence ID" value="MDM0043425.1"/>
    <property type="molecule type" value="Genomic_DNA"/>
</dbReference>
<evidence type="ECO:0000313" key="2">
    <source>
        <dbReference type="EMBL" id="MDM0043425.1"/>
    </source>
</evidence>
<dbReference type="InterPro" id="IPR018712">
    <property type="entry name" value="Tle1-like_cat"/>
</dbReference>
<evidence type="ECO:0000259" key="1">
    <source>
        <dbReference type="Pfam" id="PF09994"/>
    </source>
</evidence>
<feature type="domain" description="T6SS Phospholipase effector Tle1-like catalytic" evidence="1">
    <location>
        <begin position="248"/>
        <end position="369"/>
    </location>
</feature>
<organism evidence="2 3">
    <name type="scientific">Variovorax dokdonensis</name>
    <dbReference type="NCBI Taxonomy" id="344883"/>
    <lineage>
        <taxon>Bacteria</taxon>
        <taxon>Pseudomonadati</taxon>
        <taxon>Pseudomonadota</taxon>
        <taxon>Betaproteobacteria</taxon>
        <taxon>Burkholderiales</taxon>
        <taxon>Comamonadaceae</taxon>
        <taxon>Variovorax</taxon>
    </lineage>
</organism>
<dbReference type="RefSeq" id="WP_286658535.1">
    <property type="nucleotide sequence ID" value="NZ_JASZYV010000001.1"/>
</dbReference>
<accession>A0ABT7N678</accession>
<comment type="caution">
    <text evidence="2">The sequence shown here is derived from an EMBL/GenBank/DDBJ whole genome shotgun (WGS) entry which is preliminary data.</text>
</comment>
<dbReference type="Proteomes" id="UP001174908">
    <property type="component" value="Unassembled WGS sequence"/>
</dbReference>
<protein>
    <submittedName>
        <fullName evidence="2">DUF2235 domain-containing protein</fullName>
    </submittedName>
</protein>
<sequence length="577" mass="63756">MAVLQTILEKPAVTCPPMLNSVNRAECEHLLNIGLFFDGTDNNSNPERKDAPANREEVATNIWKLSTAYQDLPVQGHFRQYVSGVGTPFTELGRQEAEAGGGPFGAGGEARILYGLLQVINFAHASIRGASHKHFDQVRLRALCSDTRLPQPGEGPSRPLTKDEMFLQSLGLSGGLDGASHQEKKAFFSRQSDQLRGILTHYKTVPKVTSIYLDVFGFSRGAAQARVFVTWLHRYMLMGGQLFGVPSYVRMLGLFDTVASVGRPETLGGSGHGAWASAKDLQIHPAVKNCVHFVALHELRTNFPSDSVRVGDTLPPNCHEHVVPGAHSDVGGGYAPLDQGKGVRLLRGSLQPVADAASRLSNLPLNEMYEAAVRACEGHSYAPWMRIDEDKRFIASFGLAELPRLRDEVKDYFSVCGVPNSLPIHMALREHGVRYLAWRYLVNEAKRFGRLPSVERAEMYPSSYTYYKLGQQIFSAQVEAMKLGAFSGDLHPKARDIFKQIQALATKQQDALLKLGVFFDDWVHDSFAGFIGKFNKDKPQPTTWGELTHRAAENDGYVRWRNVFQGSDDGLNDGKTG</sequence>
<dbReference type="Pfam" id="PF09994">
    <property type="entry name" value="T6SS_Tle1-like_cat"/>
    <property type="match status" value="1"/>
</dbReference>
<name>A0ABT7N678_9BURK</name>
<keyword evidence="3" id="KW-1185">Reference proteome</keyword>
<reference evidence="2" key="1">
    <citation type="submission" date="2023-06" db="EMBL/GenBank/DDBJ databases">
        <authorList>
            <person name="Jiang Y."/>
            <person name="Liu Q."/>
        </authorList>
    </citation>
    <scope>NUCLEOTIDE SEQUENCE</scope>
    <source>
        <strain evidence="2">CGMCC 1.12089</strain>
    </source>
</reference>
<dbReference type="PANTHER" id="PTHR33840">
    <property type="match status" value="1"/>
</dbReference>
<evidence type="ECO:0000313" key="3">
    <source>
        <dbReference type="Proteomes" id="UP001174908"/>
    </source>
</evidence>